<evidence type="ECO:0000256" key="9">
    <source>
        <dbReference type="ARBA" id="ARBA00023204"/>
    </source>
</evidence>
<dbReference type="PROSITE" id="PS51192">
    <property type="entry name" value="HELICASE_ATP_BIND_1"/>
    <property type="match status" value="1"/>
</dbReference>
<dbReference type="CDD" id="cd17992">
    <property type="entry name" value="DEXHc_RecG"/>
    <property type="match status" value="1"/>
</dbReference>
<evidence type="ECO:0000256" key="2">
    <source>
        <dbReference type="ARBA" id="ARBA00022741"/>
    </source>
</evidence>
<evidence type="ECO:0000256" key="13">
    <source>
        <dbReference type="RuleBase" id="RU363016"/>
    </source>
</evidence>
<dbReference type="InterPro" id="IPR045562">
    <property type="entry name" value="RecG_dom3_C"/>
</dbReference>
<dbReference type="Pfam" id="PF00270">
    <property type="entry name" value="DEAD"/>
    <property type="match status" value="1"/>
</dbReference>
<dbReference type="NCBIfam" id="TIGR00643">
    <property type="entry name" value="recG"/>
    <property type="match status" value="1"/>
</dbReference>
<dbReference type="RefSeq" id="WP_330153365.1">
    <property type="nucleotide sequence ID" value="NZ_JAUZMZ010000111.1"/>
</dbReference>
<reference evidence="16 17" key="1">
    <citation type="submission" date="2023-08" db="EMBL/GenBank/DDBJ databases">
        <authorList>
            <person name="Girao M."/>
            <person name="Carvalho M.F."/>
        </authorList>
    </citation>
    <scope>NUCLEOTIDE SEQUENCE [LARGE SCALE GENOMIC DNA]</scope>
    <source>
        <strain evidence="16 17">CC-R104</strain>
    </source>
</reference>
<dbReference type="NCBIfam" id="NF008167">
    <property type="entry name" value="PRK10917.2-1"/>
    <property type="match status" value="1"/>
</dbReference>
<comment type="catalytic activity">
    <reaction evidence="12 13">
        <text>ATP + H2O = ADP + phosphate + H(+)</text>
        <dbReference type="Rhea" id="RHEA:13065"/>
        <dbReference type="ChEBI" id="CHEBI:15377"/>
        <dbReference type="ChEBI" id="CHEBI:15378"/>
        <dbReference type="ChEBI" id="CHEBI:30616"/>
        <dbReference type="ChEBI" id="CHEBI:43474"/>
        <dbReference type="ChEBI" id="CHEBI:456216"/>
        <dbReference type="EC" id="5.6.2.4"/>
    </reaction>
</comment>
<dbReference type="InterPro" id="IPR012340">
    <property type="entry name" value="NA-bd_OB-fold"/>
</dbReference>
<dbReference type="InterPro" id="IPR004609">
    <property type="entry name" value="ATP-dep_DNA_helicase_RecG"/>
</dbReference>
<keyword evidence="10" id="KW-0413">Isomerase</keyword>
<dbReference type="Gene3D" id="2.40.50.140">
    <property type="entry name" value="Nucleic acid-binding proteins"/>
    <property type="match status" value="1"/>
</dbReference>
<dbReference type="InterPro" id="IPR011545">
    <property type="entry name" value="DEAD/DEAH_box_helicase_dom"/>
</dbReference>
<evidence type="ECO:0000259" key="14">
    <source>
        <dbReference type="PROSITE" id="PS51192"/>
    </source>
</evidence>
<dbReference type="SUPFAM" id="SSF52540">
    <property type="entry name" value="P-loop containing nucleoside triphosphate hydrolases"/>
    <property type="match status" value="2"/>
</dbReference>
<keyword evidence="7" id="KW-0238">DNA-binding</keyword>
<dbReference type="GO" id="GO:0016787">
    <property type="term" value="F:hydrolase activity"/>
    <property type="evidence" value="ECO:0007669"/>
    <property type="project" value="UniProtKB-KW"/>
</dbReference>
<dbReference type="GO" id="GO:0003678">
    <property type="term" value="F:DNA helicase activity"/>
    <property type="evidence" value="ECO:0007669"/>
    <property type="project" value="UniProtKB-EC"/>
</dbReference>
<evidence type="ECO:0000256" key="3">
    <source>
        <dbReference type="ARBA" id="ARBA00022763"/>
    </source>
</evidence>
<evidence type="ECO:0000256" key="11">
    <source>
        <dbReference type="ARBA" id="ARBA00034617"/>
    </source>
</evidence>
<evidence type="ECO:0000259" key="15">
    <source>
        <dbReference type="PROSITE" id="PS51194"/>
    </source>
</evidence>
<dbReference type="PANTHER" id="PTHR47964:SF1">
    <property type="entry name" value="ATP-DEPENDENT DNA HELICASE HOMOLOG RECG, CHLOROPLASTIC"/>
    <property type="match status" value="1"/>
</dbReference>
<dbReference type="Pfam" id="PF00271">
    <property type="entry name" value="Helicase_C"/>
    <property type="match status" value="1"/>
</dbReference>
<evidence type="ECO:0000256" key="8">
    <source>
        <dbReference type="ARBA" id="ARBA00023172"/>
    </source>
</evidence>
<accession>A0ABU7JVE2</accession>
<comment type="caution">
    <text evidence="16">The sequence shown here is derived from an EMBL/GenBank/DDBJ whole genome shotgun (WGS) entry which is preliminary data.</text>
</comment>
<keyword evidence="5 13" id="KW-0347">Helicase</keyword>
<proteinExistence type="inferred from homology"/>
<keyword evidence="6 13" id="KW-0067">ATP-binding</keyword>
<feature type="domain" description="Helicase C-terminal" evidence="15">
    <location>
        <begin position="540"/>
        <end position="698"/>
    </location>
</feature>
<dbReference type="PROSITE" id="PS51194">
    <property type="entry name" value="HELICASE_CTER"/>
    <property type="match status" value="1"/>
</dbReference>
<dbReference type="SMART" id="SM00490">
    <property type="entry name" value="HELICc"/>
    <property type="match status" value="2"/>
</dbReference>
<comment type="similarity">
    <text evidence="1 13">Belongs to the helicase family. RecG subfamily.</text>
</comment>
<keyword evidence="8 13" id="KW-0233">DNA recombination</keyword>
<evidence type="ECO:0000256" key="5">
    <source>
        <dbReference type="ARBA" id="ARBA00022806"/>
    </source>
</evidence>
<evidence type="ECO:0000256" key="1">
    <source>
        <dbReference type="ARBA" id="ARBA00007504"/>
    </source>
</evidence>
<evidence type="ECO:0000256" key="7">
    <source>
        <dbReference type="ARBA" id="ARBA00023125"/>
    </source>
</evidence>
<sequence>MATLADRLDHLLGRKTADALADAFGMTTVEDLLRHYPHRYATQGAELGDSKPLEGQHITIIAHVEKADEVRMKSRPGTRLAVVLVSDRHKIDVTFFNPHKVKYNIKPGVRGMFSGTVKYFRDKWSLAHPSYVILPEPRDAEIGGAAPARGRVRGAGALAGLARSAQSGDGIDMSIFDRALIPMYPATRDVESWTVMRCVRQVLDQLDTVDEPLPEEVRREHGLIGLDEALRSVHLPDTKEEVARARDRLRFDEAAALQLVMARRRHDVQVRTAPRCPRRGGGLADEFDRRLPFELTAGQKSVAEEISADLAREHPMNRLLQGEVGSGKTIVALRAMLQVIDAGHQCVLLAPTEVLAAQHARSLTTMLGDLAAAGELGAHELATRVTLVTGSMTAARKRQALLDAVSGDAGIVIGTHALIQEGVDFFDLGLVVIDEQHRFGVQQRDALRGRGRDGAAPHVLVMTATPIPRTIAMTVLGDLEVSTLRELPRGRSPIVSRVVPAKVHPAWVDRAWERIGEEVAEGRQAYVVCSRIGDGDADEDAVPGVFELEPEPAGGGKGKQKPPETKSVLQQYEELAAGPLRDLRVGLLHGRLPADEKDATMRDFGAGNIDVLVCTTVVEVGVDVPNATVMVIVDADRFGVSQLHQLRGRVGRGGHQGLCLLVTETKPGTPTMARLESVAGTTDGFALAQLDLQLRREGDVLGVAQSGTVSTLRLLSLVDDVEVISAAQRFARSVTEDDPDLTRHPGLARMVTAALDAEKVEYLEKS</sequence>
<dbReference type="InterPro" id="IPR001650">
    <property type="entry name" value="Helicase_C-like"/>
</dbReference>
<keyword evidence="9 13" id="KW-0234">DNA repair</keyword>
<evidence type="ECO:0000256" key="4">
    <source>
        <dbReference type="ARBA" id="ARBA00022801"/>
    </source>
</evidence>
<dbReference type="SMART" id="SM00487">
    <property type="entry name" value="DEXDc"/>
    <property type="match status" value="1"/>
</dbReference>
<keyword evidence="2 13" id="KW-0547">Nucleotide-binding</keyword>
<protein>
    <recommendedName>
        <fullName evidence="13">ATP-dependent DNA helicase RecG</fullName>
        <ecNumber evidence="13">5.6.2.4</ecNumber>
    </recommendedName>
</protein>
<keyword evidence="4 13" id="KW-0378">Hydrolase</keyword>
<dbReference type="InterPro" id="IPR014001">
    <property type="entry name" value="Helicase_ATP-bd"/>
</dbReference>
<dbReference type="InterPro" id="IPR047112">
    <property type="entry name" value="RecG/Mfd"/>
</dbReference>
<evidence type="ECO:0000256" key="6">
    <source>
        <dbReference type="ARBA" id="ARBA00022840"/>
    </source>
</evidence>
<keyword evidence="17" id="KW-1185">Reference proteome</keyword>
<dbReference type="CDD" id="cd04488">
    <property type="entry name" value="RecG_wedge_OBF"/>
    <property type="match status" value="1"/>
</dbReference>
<evidence type="ECO:0000313" key="17">
    <source>
        <dbReference type="Proteomes" id="UP001331936"/>
    </source>
</evidence>
<organism evidence="16 17">
    <name type="scientific">Rhodococcus chondri</name>
    <dbReference type="NCBI Taxonomy" id="3065941"/>
    <lineage>
        <taxon>Bacteria</taxon>
        <taxon>Bacillati</taxon>
        <taxon>Actinomycetota</taxon>
        <taxon>Actinomycetes</taxon>
        <taxon>Mycobacteriales</taxon>
        <taxon>Nocardiaceae</taxon>
        <taxon>Rhodococcus</taxon>
    </lineage>
</organism>
<gene>
    <name evidence="16" type="primary">recG</name>
    <name evidence="16" type="ORF">Q8814_17955</name>
</gene>
<evidence type="ECO:0000256" key="12">
    <source>
        <dbReference type="ARBA" id="ARBA00048988"/>
    </source>
</evidence>
<dbReference type="EMBL" id="JAUZMZ010000111">
    <property type="protein sequence ID" value="MEE2033975.1"/>
    <property type="molecule type" value="Genomic_DNA"/>
</dbReference>
<feature type="domain" description="Helicase ATP-binding" evidence="14">
    <location>
        <begin position="309"/>
        <end position="484"/>
    </location>
</feature>
<dbReference type="Pfam" id="PF19833">
    <property type="entry name" value="RecG_dom3_C"/>
    <property type="match status" value="1"/>
</dbReference>
<dbReference type="PANTHER" id="PTHR47964">
    <property type="entry name" value="ATP-DEPENDENT DNA HELICASE HOMOLOG RECG, CHLOROPLASTIC"/>
    <property type="match status" value="1"/>
</dbReference>
<dbReference type="EC" id="5.6.2.4" evidence="13"/>
<comment type="function">
    <text evidence="13">Plays a critical role in recombination and DNA repair. Helps process Holliday junction intermediates to mature products by catalyzing branch migration. Has replication fork regression activity, unwinds stalled or blocked replication forks to make a HJ that can be resolved. Has a DNA unwinding activity characteristic of a DNA helicase with 3'-5' polarity.</text>
</comment>
<dbReference type="Proteomes" id="UP001331936">
    <property type="component" value="Unassembled WGS sequence"/>
</dbReference>
<evidence type="ECO:0000313" key="16">
    <source>
        <dbReference type="EMBL" id="MEE2033975.1"/>
    </source>
</evidence>
<comment type="catalytic activity">
    <reaction evidence="11 13">
        <text>Couples ATP hydrolysis with the unwinding of duplex DNA by translocating in the 3'-5' direction.</text>
        <dbReference type="EC" id="5.6.2.4"/>
    </reaction>
</comment>
<name>A0ABU7JVE2_9NOCA</name>
<dbReference type="SUPFAM" id="SSF50249">
    <property type="entry name" value="Nucleic acid-binding proteins"/>
    <property type="match status" value="1"/>
</dbReference>
<dbReference type="Gene3D" id="3.40.50.300">
    <property type="entry name" value="P-loop containing nucleotide triphosphate hydrolases"/>
    <property type="match status" value="2"/>
</dbReference>
<keyword evidence="3 13" id="KW-0227">DNA damage</keyword>
<dbReference type="InterPro" id="IPR027417">
    <property type="entry name" value="P-loop_NTPase"/>
</dbReference>
<evidence type="ECO:0000256" key="10">
    <source>
        <dbReference type="ARBA" id="ARBA00023235"/>
    </source>
</evidence>